<feature type="compositionally biased region" description="Acidic residues" evidence="1">
    <location>
        <begin position="154"/>
        <end position="179"/>
    </location>
</feature>
<evidence type="ECO:0000256" key="1">
    <source>
        <dbReference type="SAM" id="MobiDB-lite"/>
    </source>
</evidence>
<name>A0A6A6U2I7_9PEZI</name>
<evidence type="ECO:0000313" key="3">
    <source>
        <dbReference type="Proteomes" id="UP000799302"/>
    </source>
</evidence>
<dbReference type="OrthoDB" id="4424523at2759"/>
<dbReference type="Proteomes" id="UP000799302">
    <property type="component" value="Unassembled WGS sequence"/>
</dbReference>
<evidence type="ECO:0000313" key="2">
    <source>
        <dbReference type="EMBL" id="KAF2666499.1"/>
    </source>
</evidence>
<keyword evidence="3" id="KW-1185">Reference proteome</keyword>
<dbReference type="AlphaFoldDB" id="A0A6A6U2I7"/>
<proteinExistence type="predicted"/>
<feature type="region of interest" description="Disordered" evidence="1">
    <location>
        <begin position="154"/>
        <end position="182"/>
    </location>
</feature>
<organism evidence="2 3">
    <name type="scientific">Microthyrium microscopicum</name>
    <dbReference type="NCBI Taxonomy" id="703497"/>
    <lineage>
        <taxon>Eukaryota</taxon>
        <taxon>Fungi</taxon>
        <taxon>Dikarya</taxon>
        <taxon>Ascomycota</taxon>
        <taxon>Pezizomycotina</taxon>
        <taxon>Dothideomycetes</taxon>
        <taxon>Dothideomycetes incertae sedis</taxon>
        <taxon>Microthyriales</taxon>
        <taxon>Microthyriaceae</taxon>
        <taxon>Microthyrium</taxon>
    </lineage>
</organism>
<reference evidence="2" key="1">
    <citation type="journal article" date="2020" name="Stud. Mycol.">
        <title>101 Dothideomycetes genomes: a test case for predicting lifestyles and emergence of pathogens.</title>
        <authorList>
            <person name="Haridas S."/>
            <person name="Albert R."/>
            <person name="Binder M."/>
            <person name="Bloem J."/>
            <person name="Labutti K."/>
            <person name="Salamov A."/>
            <person name="Andreopoulos B."/>
            <person name="Baker S."/>
            <person name="Barry K."/>
            <person name="Bills G."/>
            <person name="Bluhm B."/>
            <person name="Cannon C."/>
            <person name="Castanera R."/>
            <person name="Culley D."/>
            <person name="Daum C."/>
            <person name="Ezra D."/>
            <person name="Gonzalez J."/>
            <person name="Henrissat B."/>
            <person name="Kuo A."/>
            <person name="Liang C."/>
            <person name="Lipzen A."/>
            <person name="Lutzoni F."/>
            <person name="Magnuson J."/>
            <person name="Mondo S."/>
            <person name="Nolan M."/>
            <person name="Ohm R."/>
            <person name="Pangilinan J."/>
            <person name="Park H.-J."/>
            <person name="Ramirez L."/>
            <person name="Alfaro M."/>
            <person name="Sun H."/>
            <person name="Tritt A."/>
            <person name="Yoshinaga Y."/>
            <person name="Zwiers L.-H."/>
            <person name="Turgeon B."/>
            <person name="Goodwin S."/>
            <person name="Spatafora J."/>
            <person name="Crous P."/>
            <person name="Grigoriev I."/>
        </authorList>
    </citation>
    <scope>NUCLEOTIDE SEQUENCE</scope>
    <source>
        <strain evidence="2">CBS 115976</strain>
    </source>
</reference>
<gene>
    <name evidence="2" type="ORF">BT63DRAFT_310446</name>
</gene>
<protein>
    <submittedName>
        <fullName evidence="2">Uncharacterized protein</fullName>
    </submittedName>
</protein>
<accession>A0A6A6U2I7</accession>
<dbReference type="EMBL" id="MU004238">
    <property type="protein sequence ID" value="KAF2666499.1"/>
    <property type="molecule type" value="Genomic_DNA"/>
</dbReference>
<sequence length="237" mass="28220">MSLEEELQRIEDEMLPEHRKWGYIIYRTTYADEEQWNHCIEFFQELVRKITRKYTGGPEHASKYLDFPVRDDYEAFDNATTAQLRAHFKQWRRSNEALNEQGMHPNQRRLLWESMRYRGFVRINAEAMQSILEVASGRLTSSSAWVDVVQVDWPENDPDEESEDDEYDEDEENEVEDQNMPDINKLVGEWPSIEGVTAFNVGFQRVSVDDLYPSFWTEKDVISDVLYVRPPRRTYDM</sequence>